<organism evidence="2 3">
    <name type="scientific">Anaeromyxobacter paludicola</name>
    <dbReference type="NCBI Taxonomy" id="2918171"/>
    <lineage>
        <taxon>Bacteria</taxon>
        <taxon>Pseudomonadati</taxon>
        <taxon>Myxococcota</taxon>
        <taxon>Myxococcia</taxon>
        <taxon>Myxococcales</taxon>
        <taxon>Cystobacterineae</taxon>
        <taxon>Anaeromyxobacteraceae</taxon>
        <taxon>Anaeromyxobacter</taxon>
    </lineage>
</organism>
<dbReference type="Gene3D" id="3.30.70.1440">
    <property type="entry name" value="Multidrug efflux transporter AcrB pore domain"/>
    <property type="match status" value="1"/>
</dbReference>
<accession>A0ABN6N7G2</accession>
<keyword evidence="3" id="KW-1185">Reference proteome</keyword>
<dbReference type="Proteomes" id="UP001162734">
    <property type="component" value="Chromosome"/>
</dbReference>
<dbReference type="Gene3D" id="3.30.70.1430">
    <property type="entry name" value="Multidrug efflux transporter AcrB pore domain"/>
    <property type="match status" value="3"/>
</dbReference>
<dbReference type="PANTHER" id="PTHR32063">
    <property type="match status" value="1"/>
</dbReference>
<feature type="transmembrane region" description="Helical" evidence="1">
    <location>
        <begin position="486"/>
        <end position="504"/>
    </location>
</feature>
<dbReference type="PANTHER" id="PTHR32063:SF18">
    <property type="entry name" value="CATION EFFLUX SYSTEM PROTEIN"/>
    <property type="match status" value="1"/>
</dbReference>
<proteinExistence type="predicted"/>
<evidence type="ECO:0000313" key="2">
    <source>
        <dbReference type="EMBL" id="BDG09122.1"/>
    </source>
</evidence>
<evidence type="ECO:0000256" key="1">
    <source>
        <dbReference type="SAM" id="Phobius"/>
    </source>
</evidence>
<feature type="transmembrane region" description="Helical" evidence="1">
    <location>
        <begin position="579"/>
        <end position="599"/>
    </location>
</feature>
<evidence type="ECO:0000313" key="3">
    <source>
        <dbReference type="Proteomes" id="UP001162734"/>
    </source>
</evidence>
<dbReference type="SUPFAM" id="SSF82714">
    <property type="entry name" value="Multidrug efflux transporter AcrB TolC docking domain, DN and DC subdomains"/>
    <property type="match status" value="2"/>
</dbReference>
<dbReference type="SUPFAM" id="SSF82866">
    <property type="entry name" value="Multidrug efflux transporter AcrB transmembrane domain"/>
    <property type="match status" value="2"/>
</dbReference>
<dbReference type="RefSeq" id="WP_248340789.1">
    <property type="nucleotide sequence ID" value="NZ_AP025592.1"/>
</dbReference>
<feature type="transmembrane region" description="Helical" evidence="1">
    <location>
        <begin position="1016"/>
        <end position="1035"/>
    </location>
</feature>
<feature type="transmembrane region" description="Helical" evidence="1">
    <location>
        <begin position="672"/>
        <end position="692"/>
    </location>
</feature>
<feature type="transmembrane region" description="Helical" evidence="1">
    <location>
        <begin position="535"/>
        <end position="558"/>
    </location>
</feature>
<feature type="transmembrane region" description="Helical" evidence="1">
    <location>
        <begin position="1145"/>
        <end position="1168"/>
    </location>
</feature>
<gene>
    <name evidence="2" type="ORF">AMPC_22350</name>
</gene>
<dbReference type="Gene3D" id="1.20.1640.10">
    <property type="entry name" value="Multidrug efflux transporter AcrB transmembrane domain"/>
    <property type="match status" value="3"/>
</dbReference>
<sequence>MDTARPSGRGNLAHYFVTHRQVAWALLVAALVWGVMGYLRMPKRKDPEIPVRVALAYCPWPGIKAERVEQLVTRKLEQAAAGNAKIDKLESTTRDGVAVLLVYLQQSVDDTVEQFADIGQRVTRIPDLPPGAGPVTWVSDFGDTAALMLTVASPKVGRAELDLRGGALARAVAAARAGRRDGPRVSAFYCVPPDVPLALVERPFALFAAQAERDGVARDVQPLSAAGCAGVDLATGRTDAELRAYAAGFVRDRLGAAQVHPDAWGPVLVRAPAEAADRLAEVAGDRYTYRQLDDFTDEIQRTLQALPMVSKVTRSGVLGERINLEYAQERLAAAGLQPARLAQLLAARNTALPGGVLDAGDRHLVVDPAADDRRFTDLGELFVGASSAGTPARLRDLVTLSRGYESPPRFLNYLVHRGEGGAFERGRAVTLAVQMRSGEQIGAFGEAVARALEDVRRRLPPDLVVARTSDQPRQVEENVSLFMRSLYEAIALVVLVALVGFWSWRSALLMATSIPLTLAMTFGAMKTLGVDVQQVSIATLIIALGLLVDMPVVAGDAIERELGAGTPREVAAWLGPTRLAKAIFFATLTNVVAYLPFLLLSGDVGRFLHSLPVVMTVTLFAALVVSMTFIPLVALGLVKPPDRPAPSTEARRRKGFARFYARLAEASLRHRYRVLAASLVLVVAGGLVLSRLKTQFFPTDLSYLSYVDVRLPEDAPLGATDAAAAEAERVVREQAEAFGRAHGVPRVLRTLTTFVGGGGPRFWFSVQPEQQQLNYAQLLVEVTDKRFTRELVAPLQAALARVPGARADVRQLETGKPVGVPVSIRVSGEDLLTLRRVAGEVAGVLRGVPGAARVRDDWGPPALLVRLEVDDDRAGLAGVTRSDVAASSAAALSGLPVGAWRERDKLIPILARLRLEDRAQLGALDDLYVFSAASDRKVPLRQVSTVSRQLEPPKIVRRNQFRTITVSCFSVPGVLPSEVLAAARPGLDRVAKGLPPGYRLEIAGEHEEQQKGFLELALVMAASVALIYFALVFQFQSAVKPLVVFAAIPYGMAGAVGMLALMGQPFGFMAFLGVASLVGVIVSHVIVLFDFIEEAREHGRSLEDALVEAGIVRLRPVLITVGATVLGLLPLALHGGPLWEPLCYAQIGGLTVATAVTLILVPVLYSVFVRDLRLIRWEAPRAGPAPAEPAAPRD</sequence>
<dbReference type="Pfam" id="PF00873">
    <property type="entry name" value="ACR_tran"/>
    <property type="match status" value="2"/>
</dbReference>
<keyword evidence="1" id="KW-0812">Transmembrane</keyword>
<dbReference type="Gene3D" id="3.30.2090.10">
    <property type="entry name" value="Multidrug efflux transporter AcrB TolC docking domain, DN and DC subdomains"/>
    <property type="match status" value="2"/>
</dbReference>
<feature type="transmembrane region" description="Helical" evidence="1">
    <location>
        <begin position="1042"/>
        <end position="1062"/>
    </location>
</feature>
<dbReference type="EMBL" id="AP025592">
    <property type="protein sequence ID" value="BDG09122.1"/>
    <property type="molecule type" value="Genomic_DNA"/>
</dbReference>
<protein>
    <submittedName>
        <fullName evidence="2">Multidrug transporter AcrB</fullName>
    </submittedName>
</protein>
<keyword evidence="1" id="KW-0472">Membrane</keyword>
<dbReference type="InterPro" id="IPR001036">
    <property type="entry name" value="Acrflvin-R"/>
</dbReference>
<feature type="transmembrane region" description="Helical" evidence="1">
    <location>
        <begin position="1068"/>
        <end position="1092"/>
    </location>
</feature>
<dbReference type="InterPro" id="IPR027463">
    <property type="entry name" value="AcrB_DN_DC_subdom"/>
</dbReference>
<dbReference type="Gene3D" id="3.30.70.1320">
    <property type="entry name" value="Multidrug efflux transporter AcrB pore domain like"/>
    <property type="match status" value="2"/>
</dbReference>
<dbReference type="SUPFAM" id="SSF82693">
    <property type="entry name" value="Multidrug efflux transporter AcrB pore domain, PN1, PN2, PC1 and PC2 subdomains"/>
    <property type="match status" value="2"/>
</dbReference>
<name>A0ABN6N7G2_9BACT</name>
<feature type="transmembrane region" description="Helical" evidence="1">
    <location>
        <begin position="611"/>
        <end position="638"/>
    </location>
</feature>
<reference evidence="3" key="1">
    <citation type="journal article" date="2022" name="Int. J. Syst. Evol. Microbiol.">
        <title>Anaeromyxobacter oryzae sp. nov., Anaeromyxobacter diazotrophicus sp. nov. and Anaeromyxobacter paludicola sp. nov., isolated from paddy soils.</title>
        <authorList>
            <person name="Itoh H."/>
            <person name="Xu Z."/>
            <person name="Mise K."/>
            <person name="Masuda Y."/>
            <person name="Ushijima N."/>
            <person name="Hayakawa C."/>
            <person name="Shiratori Y."/>
            <person name="Senoo K."/>
        </authorList>
    </citation>
    <scope>NUCLEOTIDE SEQUENCE [LARGE SCALE GENOMIC DNA]</scope>
    <source>
        <strain evidence="3">Red630</strain>
    </source>
</reference>
<feature type="transmembrane region" description="Helical" evidence="1">
    <location>
        <begin position="22"/>
        <end position="39"/>
    </location>
</feature>
<keyword evidence="1" id="KW-1133">Transmembrane helix</keyword>
<feature type="transmembrane region" description="Helical" evidence="1">
    <location>
        <begin position="1112"/>
        <end position="1133"/>
    </location>
</feature>